<evidence type="ECO:0000313" key="2">
    <source>
        <dbReference type="Proteomes" id="UP000218231"/>
    </source>
</evidence>
<evidence type="ECO:0000313" key="1">
    <source>
        <dbReference type="EMBL" id="PAV70594.1"/>
    </source>
</evidence>
<dbReference type="EMBL" id="LIAE01009238">
    <property type="protein sequence ID" value="PAV70594.1"/>
    <property type="molecule type" value="Genomic_DNA"/>
</dbReference>
<dbReference type="AlphaFoldDB" id="A0A2A2K9G5"/>
<dbReference type="Proteomes" id="UP000218231">
    <property type="component" value="Unassembled WGS sequence"/>
</dbReference>
<protein>
    <submittedName>
        <fullName evidence="1">Uncharacterized protein</fullName>
    </submittedName>
</protein>
<accession>A0A2A2K9G5</accession>
<proteinExistence type="predicted"/>
<name>A0A2A2K9G5_9BILA</name>
<organism evidence="1 2">
    <name type="scientific">Diploscapter pachys</name>
    <dbReference type="NCBI Taxonomy" id="2018661"/>
    <lineage>
        <taxon>Eukaryota</taxon>
        <taxon>Metazoa</taxon>
        <taxon>Ecdysozoa</taxon>
        <taxon>Nematoda</taxon>
        <taxon>Chromadorea</taxon>
        <taxon>Rhabditida</taxon>
        <taxon>Rhabditina</taxon>
        <taxon>Rhabditomorpha</taxon>
        <taxon>Rhabditoidea</taxon>
        <taxon>Rhabditidae</taxon>
        <taxon>Diploscapter</taxon>
    </lineage>
</organism>
<keyword evidence="2" id="KW-1185">Reference proteome</keyword>
<reference evidence="1 2" key="1">
    <citation type="journal article" date="2017" name="Curr. Biol.">
        <title>Genome architecture and evolution of a unichromosomal asexual nematode.</title>
        <authorList>
            <person name="Fradin H."/>
            <person name="Zegar C."/>
            <person name="Gutwein M."/>
            <person name="Lucas J."/>
            <person name="Kovtun M."/>
            <person name="Corcoran D."/>
            <person name="Baugh L.R."/>
            <person name="Kiontke K."/>
            <person name="Gunsalus K."/>
            <person name="Fitch D.H."/>
            <person name="Piano F."/>
        </authorList>
    </citation>
    <scope>NUCLEOTIDE SEQUENCE [LARGE SCALE GENOMIC DNA]</scope>
    <source>
        <strain evidence="1">PF1309</strain>
    </source>
</reference>
<gene>
    <name evidence="1" type="ORF">WR25_01976</name>
</gene>
<sequence length="337" mass="37627">MGSCTALRHQSRCDLRQRQLRGHRAHLERRGRHTVDDAAVGILADRHRALVAHRLQPLRAVGAHTGQDRADGGCTGPAGDRMEQPIDRGAVAAHLLVLDQAAAAQRPAGDLGMIGAAGCDIDMPHLQRRAGARDADVRRRQAVEPRGEGRHVAFGHMLDDDRGRTIDREAAEQLDQRLDATGRRSDRDHRILARHVIGGGCALDRCRLEAGADAALRRRLDQPRQIVAQAAAERLLGLFVAIERPQFERADRRFRALAGQRRQHDDGHGAQAHDLFEEVEAVHPRHLDIERDDVGVERLDHLARGHRPVGGADDLDIRILRQAVRHHRPHRRRIIDH</sequence>
<comment type="caution">
    <text evidence="1">The sequence shown here is derived from an EMBL/GenBank/DDBJ whole genome shotgun (WGS) entry which is preliminary data.</text>
</comment>